<dbReference type="Pfam" id="PF19593">
    <property type="entry name" value="DUF6098"/>
    <property type="match status" value="1"/>
</dbReference>
<evidence type="ECO:0000313" key="2">
    <source>
        <dbReference type="EMBL" id="MBF6297356.1"/>
    </source>
</evidence>
<dbReference type="Proteomes" id="UP000702209">
    <property type="component" value="Unassembled WGS sequence"/>
</dbReference>
<keyword evidence="3" id="KW-1185">Reference proteome</keyword>
<dbReference type="InterPro" id="IPR046080">
    <property type="entry name" value="DUF6098"/>
</dbReference>
<reference evidence="2 3" key="1">
    <citation type="submission" date="2020-10" db="EMBL/GenBank/DDBJ databases">
        <title>Identification of Nocardia species via Next-generation sequencing and recognition of intraspecies genetic diversity.</title>
        <authorList>
            <person name="Li P."/>
            <person name="Li P."/>
            <person name="Lu B."/>
        </authorList>
    </citation>
    <scope>NUCLEOTIDE SEQUENCE [LARGE SCALE GENOMIC DNA]</scope>
    <source>
        <strain evidence="2 3">BJ06-0157</strain>
    </source>
</reference>
<proteinExistence type="predicted"/>
<accession>A0ABS0CM61</accession>
<feature type="region of interest" description="Disordered" evidence="1">
    <location>
        <begin position="1"/>
        <end position="25"/>
    </location>
</feature>
<sequence>MGRADSAHAETAAARPRSRGGGDQLPVLRRLSDVAELIGARNDTVYLRYSHGPDRDLEGGRSRDYEADIDMPGLSVSTVAPEDWWPRPAEEWIARRIRQYADLGAEEDRYPWLLTGRIAGFGPDHEPLLTDIEPLARLDSEILTEASRLYHRRFRVGRDSTERSR</sequence>
<evidence type="ECO:0000256" key="1">
    <source>
        <dbReference type="SAM" id="MobiDB-lite"/>
    </source>
</evidence>
<comment type="caution">
    <text evidence="2">The sequence shown here is derived from an EMBL/GenBank/DDBJ whole genome shotgun (WGS) entry which is preliminary data.</text>
</comment>
<gene>
    <name evidence="2" type="ORF">IU459_07330</name>
</gene>
<name>A0ABS0CM61_9NOCA</name>
<protein>
    <submittedName>
        <fullName evidence="2">Uncharacterized protein</fullName>
    </submittedName>
</protein>
<organism evidence="2 3">
    <name type="scientific">Nocardia amamiensis</name>
    <dbReference type="NCBI Taxonomy" id="404578"/>
    <lineage>
        <taxon>Bacteria</taxon>
        <taxon>Bacillati</taxon>
        <taxon>Actinomycetota</taxon>
        <taxon>Actinomycetes</taxon>
        <taxon>Mycobacteriales</taxon>
        <taxon>Nocardiaceae</taxon>
        <taxon>Nocardia</taxon>
    </lineage>
</organism>
<dbReference type="EMBL" id="JADLQX010000004">
    <property type="protein sequence ID" value="MBF6297356.1"/>
    <property type="molecule type" value="Genomic_DNA"/>
</dbReference>
<evidence type="ECO:0000313" key="3">
    <source>
        <dbReference type="Proteomes" id="UP000702209"/>
    </source>
</evidence>